<dbReference type="GO" id="GO:0006623">
    <property type="term" value="P:protein targeting to vacuole"/>
    <property type="evidence" value="ECO:0007669"/>
    <property type="project" value="TreeGrafter"/>
</dbReference>
<dbReference type="Proteomes" id="UP000325440">
    <property type="component" value="Unassembled WGS sequence"/>
</dbReference>
<dbReference type="Pfam" id="PF07200">
    <property type="entry name" value="Mod_r"/>
    <property type="match status" value="1"/>
</dbReference>
<dbReference type="SUPFAM" id="SSF140111">
    <property type="entry name" value="Endosomal sorting complex assembly domain"/>
    <property type="match status" value="1"/>
</dbReference>
<keyword evidence="5 7" id="KW-0653">Protein transport</keyword>
<dbReference type="EMBL" id="CABPRJ010000952">
    <property type="protein sequence ID" value="VVC31995.1"/>
    <property type="molecule type" value="Genomic_DNA"/>
</dbReference>
<evidence type="ECO:0000256" key="7">
    <source>
        <dbReference type="PROSITE-ProRule" id="PRU00646"/>
    </source>
</evidence>
<reference evidence="10 11" key="1">
    <citation type="submission" date="2019-08" db="EMBL/GenBank/DDBJ databases">
        <authorList>
            <person name="Alioto T."/>
            <person name="Alioto T."/>
            <person name="Gomez Garrido J."/>
        </authorList>
    </citation>
    <scope>NUCLEOTIDE SEQUENCE [LARGE SCALE GENOMIC DNA]</scope>
</reference>
<keyword evidence="11" id="KW-1185">Reference proteome</keyword>
<feature type="coiled-coil region" evidence="8">
    <location>
        <begin position="75"/>
        <end position="102"/>
    </location>
</feature>
<evidence type="ECO:0000313" key="11">
    <source>
        <dbReference type="Proteomes" id="UP000325440"/>
    </source>
</evidence>
<protein>
    <submittedName>
        <fullName evidence="10">Modifier of rudimentary, Modr</fullName>
    </submittedName>
</protein>
<evidence type="ECO:0000256" key="6">
    <source>
        <dbReference type="ARBA" id="ARBA00025010"/>
    </source>
</evidence>
<sequence>MFNSSVAVNTVMGLMSHLNASELKEILNDDSKFEQYASELKPNKEIETEKEMLIASNRSLADFNLTKEPELISGKERLCEMYEDAEKLYKSVTQKVNTIKQQMGSMNPETILAVLQTSACETEEDSDKLAEQFLSGATDLDGFLEEFLKKRKDMHMRKAKADKMTELLSRRNSSYRPISDNIQHSFSGYPQIGYPPVPYYQSAPMPYPNVPVNMPMPGNPFINRHF</sequence>
<evidence type="ECO:0000256" key="5">
    <source>
        <dbReference type="ARBA" id="ARBA00022927"/>
    </source>
</evidence>
<comment type="subcellular location">
    <subcellularLocation>
        <location evidence="1">Late endosome membrane</location>
        <topology evidence="1">Peripheral membrane protein</topology>
    </subcellularLocation>
</comment>
<dbReference type="GO" id="GO:0000813">
    <property type="term" value="C:ESCRT I complex"/>
    <property type="evidence" value="ECO:0007669"/>
    <property type="project" value="TreeGrafter"/>
</dbReference>
<evidence type="ECO:0000313" key="10">
    <source>
        <dbReference type="EMBL" id="VVC31995.1"/>
    </source>
</evidence>
<evidence type="ECO:0000256" key="3">
    <source>
        <dbReference type="ARBA" id="ARBA00022448"/>
    </source>
</evidence>
<evidence type="ECO:0000256" key="2">
    <source>
        <dbReference type="ARBA" id="ARBA00007617"/>
    </source>
</evidence>
<dbReference type="Gene3D" id="1.10.287.660">
    <property type="entry name" value="Helix hairpin bin"/>
    <property type="match status" value="1"/>
</dbReference>
<organism evidence="10 11">
    <name type="scientific">Cinara cedri</name>
    <dbReference type="NCBI Taxonomy" id="506608"/>
    <lineage>
        <taxon>Eukaryota</taxon>
        <taxon>Metazoa</taxon>
        <taxon>Ecdysozoa</taxon>
        <taxon>Arthropoda</taxon>
        <taxon>Hexapoda</taxon>
        <taxon>Insecta</taxon>
        <taxon>Pterygota</taxon>
        <taxon>Neoptera</taxon>
        <taxon>Paraneoptera</taxon>
        <taxon>Hemiptera</taxon>
        <taxon>Sternorrhyncha</taxon>
        <taxon>Aphidomorpha</taxon>
        <taxon>Aphidoidea</taxon>
        <taxon>Aphididae</taxon>
        <taxon>Lachninae</taxon>
        <taxon>Cinara</taxon>
    </lineage>
</organism>
<evidence type="ECO:0000259" key="9">
    <source>
        <dbReference type="PROSITE" id="PS51314"/>
    </source>
</evidence>
<evidence type="ECO:0000256" key="1">
    <source>
        <dbReference type="ARBA" id="ARBA00004633"/>
    </source>
</evidence>
<dbReference type="PANTHER" id="PTHR13678">
    <property type="entry name" value="VACUOLAR PROTEIN SORTING-ASSOCIATED PROTEIN 37"/>
    <property type="match status" value="1"/>
</dbReference>
<dbReference type="GO" id="GO:0006612">
    <property type="term" value="P:protein targeting to membrane"/>
    <property type="evidence" value="ECO:0007669"/>
    <property type="project" value="TreeGrafter"/>
</dbReference>
<evidence type="ECO:0000256" key="8">
    <source>
        <dbReference type="SAM" id="Coils"/>
    </source>
</evidence>
<dbReference type="AlphaFoldDB" id="A0A5E4MKC2"/>
<name>A0A5E4MKC2_9HEMI</name>
<gene>
    <name evidence="10" type="ORF">CINCED_3A015657</name>
</gene>
<keyword evidence="4" id="KW-0967">Endosome</keyword>
<dbReference type="InterPro" id="IPR037202">
    <property type="entry name" value="ESCRT_assembly_dom"/>
</dbReference>
<comment type="function">
    <text evidence="6">Component of the ESCRT-I complex, a regulator of vesicular trafficking process. Required for the sorting of endocytic ubiquitinated cargos into multivesicular bodies. May be involved in cell growth and differentiation.</text>
</comment>
<evidence type="ECO:0000256" key="4">
    <source>
        <dbReference type="ARBA" id="ARBA00022753"/>
    </source>
</evidence>
<dbReference type="InterPro" id="IPR009851">
    <property type="entry name" value="Mod_r"/>
</dbReference>
<dbReference type="PANTHER" id="PTHR13678:SF27">
    <property type="entry name" value="LD45836P"/>
    <property type="match status" value="1"/>
</dbReference>
<dbReference type="OrthoDB" id="10004364at2759"/>
<comment type="similarity">
    <text evidence="2">Belongs to the VPS37 family.</text>
</comment>
<dbReference type="GO" id="GO:0043162">
    <property type="term" value="P:ubiquitin-dependent protein catabolic process via the multivesicular body sorting pathway"/>
    <property type="evidence" value="ECO:0007669"/>
    <property type="project" value="TreeGrafter"/>
</dbReference>
<proteinExistence type="inferred from homology"/>
<dbReference type="GO" id="GO:0031902">
    <property type="term" value="C:late endosome membrane"/>
    <property type="evidence" value="ECO:0007669"/>
    <property type="project" value="UniProtKB-SubCell"/>
</dbReference>
<accession>A0A5E4MKC2</accession>
<dbReference type="PROSITE" id="PS51314">
    <property type="entry name" value="VPS37_C"/>
    <property type="match status" value="1"/>
</dbReference>
<feature type="domain" description="VPS37 C-terminal" evidence="9">
    <location>
        <begin position="89"/>
        <end position="178"/>
    </location>
</feature>
<keyword evidence="3 7" id="KW-0813">Transport</keyword>
<keyword evidence="8" id="KW-0175">Coiled coil</keyword>
<dbReference type="InterPro" id="IPR029012">
    <property type="entry name" value="Helix_hairpin_bin_sf"/>
</dbReference>